<proteinExistence type="predicted"/>
<keyword evidence="2" id="KW-1185">Reference proteome</keyword>
<name>A0A369T680_9PROT</name>
<dbReference type="GO" id="GO:0003677">
    <property type="term" value="F:DNA binding"/>
    <property type="evidence" value="ECO:0007669"/>
    <property type="project" value="InterPro"/>
</dbReference>
<dbReference type="Proteomes" id="UP000253941">
    <property type="component" value="Unassembled WGS sequence"/>
</dbReference>
<reference evidence="1 2" key="1">
    <citation type="submission" date="2018-07" db="EMBL/GenBank/DDBJ databases">
        <title>Venubactetium sediminum gen. nov., sp. nov., isolated from a marine solar saltern.</title>
        <authorList>
            <person name="Wang S."/>
        </authorList>
    </citation>
    <scope>NUCLEOTIDE SEQUENCE [LARGE SCALE GENOMIC DNA]</scope>
    <source>
        <strain evidence="1 2">WD2A32</strain>
    </source>
</reference>
<dbReference type="InterPro" id="IPR011067">
    <property type="entry name" value="Plasmid_toxin/cell-grow_inhib"/>
</dbReference>
<evidence type="ECO:0008006" key="3">
    <source>
        <dbReference type="Google" id="ProtNLM"/>
    </source>
</evidence>
<dbReference type="RefSeq" id="WP_114583690.1">
    <property type="nucleotide sequence ID" value="NZ_QPMH01000028.1"/>
</dbReference>
<organism evidence="1 2">
    <name type="scientific">Ferruginivarius sediminum</name>
    <dbReference type="NCBI Taxonomy" id="2661937"/>
    <lineage>
        <taxon>Bacteria</taxon>
        <taxon>Pseudomonadati</taxon>
        <taxon>Pseudomonadota</taxon>
        <taxon>Alphaproteobacteria</taxon>
        <taxon>Rhodospirillales</taxon>
        <taxon>Rhodospirillaceae</taxon>
        <taxon>Ferruginivarius</taxon>
    </lineage>
</organism>
<accession>A0A369T680</accession>
<gene>
    <name evidence="1" type="ORF">DRB17_18385</name>
</gene>
<evidence type="ECO:0000313" key="2">
    <source>
        <dbReference type="Proteomes" id="UP000253941"/>
    </source>
</evidence>
<comment type="caution">
    <text evidence="1">The sequence shown here is derived from an EMBL/GenBank/DDBJ whole genome shotgun (WGS) entry which is preliminary data.</text>
</comment>
<dbReference type="Gene3D" id="2.30.30.110">
    <property type="match status" value="1"/>
</dbReference>
<evidence type="ECO:0000313" key="1">
    <source>
        <dbReference type="EMBL" id="RDD60402.1"/>
    </source>
</evidence>
<sequence>MPLQFFPRAGQVFVCDFSGFNVPEMVKPRPVVVISPKLPYRSEIVTVVPISTSPPRHELPFVYRFSKNYHPDEPDDLPCWAKADMVMNLGLYRLSAFKIGRRKYTHPVLSNTDLEGVKNAVLYGLGFGHLLSRPE</sequence>
<protein>
    <recommendedName>
        <fullName evidence="3">Type II toxin-antitoxin system PemK/MazF family toxin</fullName>
    </recommendedName>
</protein>
<dbReference type="SUPFAM" id="SSF50118">
    <property type="entry name" value="Cell growth inhibitor/plasmid maintenance toxic component"/>
    <property type="match status" value="1"/>
</dbReference>
<dbReference type="EMBL" id="QPMH01000028">
    <property type="protein sequence ID" value="RDD60402.1"/>
    <property type="molecule type" value="Genomic_DNA"/>
</dbReference>
<dbReference type="InterPro" id="IPR003477">
    <property type="entry name" value="PemK-like"/>
</dbReference>
<dbReference type="AlphaFoldDB" id="A0A369T680"/>
<dbReference type="Pfam" id="PF02452">
    <property type="entry name" value="PemK_toxin"/>
    <property type="match status" value="1"/>
</dbReference>